<organism evidence="1 2">
    <name type="scientific">Weissella diestrammenae</name>
    <dbReference type="NCBI Taxonomy" id="1162633"/>
    <lineage>
        <taxon>Bacteria</taxon>
        <taxon>Bacillati</taxon>
        <taxon>Bacillota</taxon>
        <taxon>Bacilli</taxon>
        <taxon>Lactobacillales</taxon>
        <taxon>Lactobacillaceae</taxon>
        <taxon>Weissella</taxon>
    </lineage>
</organism>
<protein>
    <submittedName>
        <fullName evidence="1">Uncharacterized protein</fullName>
    </submittedName>
</protein>
<evidence type="ECO:0000313" key="2">
    <source>
        <dbReference type="Proteomes" id="UP000515800"/>
    </source>
</evidence>
<dbReference type="RefSeq" id="WP_187528900.1">
    <property type="nucleotide sequence ID" value="NZ_CP060724.1"/>
</dbReference>
<proteinExistence type="predicted"/>
<sequence length="94" mass="11103">MEKIELTQSKFDEHFEIVDEQREMNVKYVVVSNVQDVSGNWWFIMTTNNFEIDVPVYELDNKRGSAIDNAYMFDTREEAEKWAVGDFEVIEVEA</sequence>
<gene>
    <name evidence="1" type="ORF">H9L19_06725</name>
</gene>
<dbReference type="AlphaFoldDB" id="A0A7G9T4P0"/>
<dbReference type="KEGG" id="wdi:H9L19_06725"/>
<accession>A0A7G9T4P0</accession>
<dbReference type="EMBL" id="CP060724">
    <property type="protein sequence ID" value="QNN75065.1"/>
    <property type="molecule type" value="Genomic_DNA"/>
</dbReference>
<reference evidence="1 2" key="1">
    <citation type="submission" date="2020-08" db="EMBL/GenBank/DDBJ databases">
        <title>Genome sequence of Weissella diestrammenae KACC 16890T.</title>
        <authorList>
            <person name="Hyun D.-W."/>
            <person name="Bae J.-W."/>
        </authorList>
    </citation>
    <scope>NUCLEOTIDE SEQUENCE [LARGE SCALE GENOMIC DNA]</scope>
    <source>
        <strain evidence="1 2">KACC 16890</strain>
    </source>
</reference>
<keyword evidence="2" id="KW-1185">Reference proteome</keyword>
<name>A0A7G9T4P0_9LACO</name>
<dbReference type="Proteomes" id="UP000515800">
    <property type="component" value="Chromosome"/>
</dbReference>
<evidence type="ECO:0000313" key="1">
    <source>
        <dbReference type="EMBL" id="QNN75065.1"/>
    </source>
</evidence>